<dbReference type="Pfam" id="PF00201">
    <property type="entry name" value="UDPGT"/>
    <property type="match status" value="1"/>
</dbReference>
<comment type="similarity">
    <text evidence="1 4">Belongs to the UDP-glycosyltransferase family.</text>
</comment>
<evidence type="ECO:0000256" key="3">
    <source>
        <dbReference type="ARBA" id="ARBA00022679"/>
    </source>
</evidence>
<sequence length="526" mass="59356">MILIIKLLLLSFLGIGDGARILAPFFSPTPSHYMMTNAIIRELVKRGHEVTFITPFSLAKENLGPNYREILLHHYDSWEDVSAKMNTKSALDMIDLSGMTHMRLAQHIGIQSTDFALAHPEVQDLIYAKDKIGKFDLLLAAQFYNEGALMLGHLYQVPVITVAAFAYANYFSKIFGSINPLSYVPNTVTGCTDRMTLWERLENVVFSAAEDVLREVSYYPAQDAIIKKYFGKLLPEVPTVKQLERNISVLLINSYMPLTSPRPMSLSMISVGGLHIQPPKALPANIKKFLDDAEFGAIYFSLGSQLRSADMLPEKIKMFLGVFGSLKQRILWKFESDQLSNIPDNVRIEKWLPQSDILAHPNVKVFIAHGGLFGLQEAVYHAVPVIGMPFFFDQALNIKAGQAAGFAIGLDYRTISEDLLKSALNELLTNRKFKTNMDKASRIFRDRPVGAMDTAIYWINYVIEHRGAPHMVAAGVHLRWYQFYLLDVSLIILIVTVLPLLTLYAIYKRLKSLRGKKSFDKKTKSE</sequence>
<dbReference type="PANTHER" id="PTHR48043">
    <property type="entry name" value="EG:EG0003.4 PROTEIN-RELATED"/>
    <property type="match status" value="1"/>
</dbReference>
<evidence type="ECO:0000313" key="6">
    <source>
        <dbReference type="Proteomes" id="UP001652628"/>
    </source>
</evidence>
<keyword evidence="5" id="KW-0472">Membrane</keyword>
<evidence type="ECO:0000313" key="7">
    <source>
        <dbReference type="RefSeq" id="XP_036672845.3"/>
    </source>
</evidence>
<feature type="signal peptide" evidence="5">
    <location>
        <begin position="1"/>
        <end position="18"/>
    </location>
</feature>
<dbReference type="PROSITE" id="PS00375">
    <property type="entry name" value="UDPGT"/>
    <property type="match status" value="1"/>
</dbReference>
<organism evidence="6 7">
    <name type="scientific">Drosophila suzukii</name>
    <name type="common">Spotted-wing drosophila fruit fly</name>
    <dbReference type="NCBI Taxonomy" id="28584"/>
    <lineage>
        <taxon>Eukaryota</taxon>
        <taxon>Metazoa</taxon>
        <taxon>Ecdysozoa</taxon>
        <taxon>Arthropoda</taxon>
        <taxon>Hexapoda</taxon>
        <taxon>Insecta</taxon>
        <taxon>Pterygota</taxon>
        <taxon>Neoptera</taxon>
        <taxon>Endopterygota</taxon>
        <taxon>Diptera</taxon>
        <taxon>Brachycera</taxon>
        <taxon>Muscomorpha</taxon>
        <taxon>Ephydroidea</taxon>
        <taxon>Drosophilidae</taxon>
        <taxon>Drosophila</taxon>
        <taxon>Sophophora</taxon>
    </lineage>
</organism>
<comment type="catalytic activity">
    <reaction evidence="5">
        <text>glucuronate acceptor + UDP-alpha-D-glucuronate = acceptor beta-D-glucuronoside + UDP + H(+)</text>
        <dbReference type="Rhea" id="RHEA:21032"/>
        <dbReference type="ChEBI" id="CHEBI:15378"/>
        <dbReference type="ChEBI" id="CHEBI:58052"/>
        <dbReference type="ChEBI" id="CHEBI:58223"/>
        <dbReference type="ChEBI" id="CHEBI:132367"/>
        <dbReference type="ChEBI" id="CHEBI:132368"/>
        <dbReference type="EC" id="2.4.1.17"/>
    </reaction>
</comment>
<dbReference type="InterPro" id="IPR035595">
    <property type="entry name" value="UDP_glycos_trans_CS"/>
</dbReference>
<evidence type="ECO:0000256" key="4">
    <source>
        <dbReference type="RuleBase" id="RU003718"/>
    </source>
</evidence>
<dbReference type="InterPro" id="IPR050271">
    <property type="entry name" value="UDP-glycosyltransferase"/>
</dbReference>
<gene>
    <name evidence="7" type="primary">Ugt49B2</name>
</gene>
<name>A0AB40A762_DROSZ</name>
<dbReference type="Gene3D" id="3.40.50.2000">
    <property type="entry name" value="Glycogen Phosphorylase B"/>
    <property type="match status" value="2"/>
</dbReference>
<keyword evidence="6" id="KW-1185">Reference proteome</keyword>
<keyword evidence="5" id="KW-1133">Transmembrane helix</keyword>
<dbReference type="InterPro" id="IPR002213">
    <property type="entry name" value="UDP_glucos_trans"/>
</dbReference>
<keyword evidence="3 4" id="KW-0808">Transferase</keyword>
<keyword evidence="5" id="KW-0732">Signal</keyword>
<comment type="subcellular location">
    <subcellularLocation>
        <location evidence="5">Membrane</location>
        <topology evidence="5">Single-pass membrane protein</topology>
    </subcellularLocation>
</comment>
<evidence type="ECO:0000256" key="5">
    <source>
        <dbReference type="RuleBase" id="RU362059"/>
    </source>
</evidence>
<dbReference type="PANTHER" id="PTHR48043:SF60">
    <property type="entry name" value="UDP-GLUCURONOSYLTRANSFERASE"/>
    <property type="match status" value="1"/>
</dbReference>
<feature type="chain" id="PRO_5045004477" description="UDP-glucuronosyltransferase" evidence="5">
    <location>
        <begin position="19"/>
        <end position="526"/>
    </location>
</feature>
<dbReference type="CDD" id="cd03784">
    <property type="entry name" value="GT1_Gtf-like"/>
    <property type="match status" value="1"/>
</dbReference>
<dbReference type="RefSeq" id="XP_036672845.3">
    <property type="nucleotide sequence ID" value="XM_036816950.3"/>
</dbReference>
<accession>A0AB40A762</accession>
<dbReference type="SUPFAM" id="SSF53756">
    <property type="entry name" value="UDP-Glycosyltransferase/glycogen phosphorylase"/>
    <property type="match status" value="1"/>
</dbReference>
<keyword evidence="2 4" id="KW-0328">Glycosyltransferase</keyword>
<feature type="transmembrane region" description="Helical" evidence="5">
    <location>
        <begin position="483"/>
        <end position="507"/>
    </location>
</feature>
<dbReference type="Proteomes" id="UP001652628">
    <property type="component" value="Chromosome 3"/>
</dbReference>
<reference evidence="7" key="1">
    <citation type="submission" date="2025-08" db="UniProtKB">
        <authorList>
            <consortium name="RefSeq"/>
        </authorList>
    </citation>
    <scope>IDENTIFICATION</scope>
</reference>
<dbReference type="GO" id="GO:0016020">
    <property type="term" value="C:membrane"/>
    <property type="evidence" value="ECO:0007669"/>
    <property type="project" value="UniProtKB-SubCell"/>
</dbReference>
<proteinExistence type="inferred from homology"/>
<evidence type="ECO:0000256" key="1">
    <source>
        <dbReference type="ARBA" id="ARBA00009995"/>
    </source>
</evidence>
<dbReference type="AlphaFoldDB" id="A0AB40A762"/>
<dbReference type="EC" id="2.4.1.17" evidence="5"/>
<dbReference type="GO" id="GO:0015020">
    <property type="term" value="F:glucuronosyltransferase activity"/>
    <property type="evidence" value="ECO:0007669"/>
    <property type="project" value="UniProtKB-EC"/>
</dbReference>
<protein>
    <recommendedName>
        <fullName evidence="5">UDP-glucuronosyltransferase</fullName>
        <ecNumber evidence="5">2.4.1.17</ecNumber>
    </recommendedName>
</protein>
<keyword evidence="5" id="KW-0812">Transmembrane</keyword>
<evidence type="ECO:0000256" key="2">
    <source>
        <dbReference type="ARBA" id="ARBA00022676"/>
    </source>
</evidence>
<dbReference type="GeneID" id="108013855"/>